<comment type="caution">
    <text evidence="3">The sequence shown here is derived from an EMBL/GenBank/DDBJ whole genome shotgun (WGS) entry which is preliminary data.</text>
</comment>
<dbReference type="Pfam" id="PF01477">
    <property type="entry name" value="PLAT"/>
    <property type="match status" value="1"/>
</dbReference>
<dbReference type="InterPro" id="IPR052970">
    <property type="entry name" value="Inner_ear_hair_cell_LOXHD"/>
</dbReference>
<evidence type="ECO:0000313" key="4">
    <source>
        <dbReference type="Proteomes" id="UP001497497"/>
    </source>
</evidence>
<dbReference type="EMBL" id="CAXITT010000713">
    <property type="protein sequence ID" value="CAL1545487.1"/>
    <property type="molecule type" value="Genomic_DNA"/>
</dbReference>
<evidence type="ECO:0000256" key="1">
    <source>
        <dbReference type="PROSITE-ProRule" id="PRU00152"/>
    </source>
</evidence>
<evidence type="ECO:0000313" key="3">
    <source>
        <dbReference type="EMBL" id="CAL1545487.1"/>
    </source>
</evidence>
<organism evidence="3 4">
    <name type="scientific">Lymnaea stagnalis</name>
    <name type="common">Great pond snail</name>
    <name type="synonym">Helix stagnalis</name>
    <dbReference type="NCBI Taxonomy" id="6523"/>
    <lineage>
        <taxon>Eukaryota</taxon>
        <taxon>Metazoa</taxon>
        <taxon>Spiralia</taxon>
        <taxon>Lophotrochozoa</taxon>
        <taxon>Mollusca</taxon>
        <taxon>Gastropoda</taxon>
        <taxon>Heterobranchia</taxon>
        <taxon>Euthyneura</taxon>
        <taxon>Panpulmonata</taxon>
        <taxon>Hygrophila</taxon>
        <taxon>Lymnaeoidea</taxon>
        <taxon>Lymnaeidae</taxon>
        <taxon>Lymnaea</taxon>
    </lineage>
</organism>
<gene>
    <name evidence="3" type="ORF">GSLYS_00018970001</name>
</gene>
<reference evidence="3 4" key="1">
    <citation type="submission" date="2024-04" db="EMBL/GenBank/DDBJ databases">
        <authorList>
            <consortium name="Genoscope - CEA"/>
            <person name="William W."/>
        </authorList>
    </citation>
    <scope>NUCLEOTIDE SEQUENCE [LARGE SCALE GENOMIC DNA]</scope>
</reference>
<dbReference type="Gene3D" id="2.60.60.20">
    <property type="entry name" value="PLAT/LH2 domain"/>
    <property type="match status" value="1"/>
</dbReference>
<feature type="domain" description="PLAT" evidence="2">
    <location>
        <begin position="1"/>
        <end position="85"/>
    </location>
</feature>
<accession>A0AAV2IF06</accession>
<dbReference type="PANTHER" id="PTHR45901">
    <property type="entry name" value="PROTEIN CBG12474"/>
    <property type="match status" value="1"/>
</dbReference>
<keyword evidence="4" id="KW-1185">Reference proteome</keyword>
<dbReference type="PANTHER" id="PTHR45901:SF7">
    <property type="entry name" value="OXYGEN-REGULATED PROTEIN 1"/>
    <property type="match status" value="1"/>
</dbReference>
<dbReference type="PROSITE" id="PS50095">
    <property type="entry name" value="PLAT"/>
    <property type="match status" value="1"/>
</dbReference>
<sequence length="85" mass="9216">MITVKTGDKADAGTDARVYIIMYGLKGLETSGKIWLDNGALKRNKIDIFNVVVDKMISPLSKIEIGHDNTGAGPGWFLDSVTVSF</sequence>
<comment type="caution">
    <text evidence="1">Lacks conserved residue(s) required for the propagation of feature annotation.</text>
</comment>
<dbReference type="InterPro" id="IPR036392">
    <property type="entry name" value="PLAT/LH2_dom_sf"/>
</dbReference>
<evidence type="ECO:0000259" key="2">
    <source>
        <dbReference type="PROSITE" id="PS50095"/>
    </source>
</evidence>
<proteinExistence type="predicted"/>
<name>A0AAV2IF06_LYMST</name>
<dbReference type="Proteomes" id="UP001497497">
    <property type="component" value="Unassembled WGS sequence"/>
</dbReference>
<protein>
    <recommendedName>
        <fullName evidence="2">PLAT domain-containing protein</fullName>
    </recommendedName>
</protein>
<dbReference type="AlphaFoldDB" id="A0AAV2IF06"/>
<dbReference type="SUPFAM" id="SSF49723">
    <property type="entry name" value="Lipase/lipooxygenase domain (PLAT/LH2 domain)"/>
    <property type="match status" value="1"/>
</dbReference>
<dbReference type="InterPro" id="IPR001024">
    <property type="entry name" value="PLAT/LH2_dom"/>
</dbReference>